<evidence type="ECO:0000313" key="1">
    <source>
        <dbReference type="EMBL" id="OWO96773.1"/>
    </source>
</evidence>
<evidence type="ECO:0008006" key="3">
    <source>
        <dbReference type="Google" id="ProtNLM"/>
    </source>
</evidence>
<dbReference type="AlphaFoldDB" id="A0A246E179"/>
<sequence>MWRALTCGRLTLRVCGVQIKSNEAILVIVEDSAAGAKHIQSPTKKLILEDDKKQSSLKSFLIAAEAFMRENQIECIAIKNRSGSGQMAASGVTFKIEALLQLTVANVAYAAPNMLSKVAASNATTPPDSLHSYQRDAFLSAALILKKAGLL</sequence>
<dbReference type="Pfam" id="PF11215">
    <property type="entry name" value="DUF3010"/>
    <property type="match status" value="1"/>
</dbReference>
<protein>
    <recommendedName>
        <fullName evidence="3">DUF3010 domain-containing protein</fullName>
    </recommendedName>
</protein>
<accession>A0A246E179</accession>
<reference evidence="1 2" key="1">
    <citation type="submission" date="2017-03" db="EMBL/GenBank/DDBJ databases">
        <title>Genome of strain Rhizobium sp. CNPSo 668.</title>
        <authorList>
            <person name="Ribeiro R."/>
        </authorList>
    </citation>
    <scope>NUCLEOTIDE SEQUENCE [LARGE SCALE GENOMIC DNA]</scope>
    <source>
        <strain evidence="1 2">CNPSo 668</strain>
    </source>
</reference>
<gene>
    <name evidence="1" type="ORF">B5E41_00290</name>
</gene>
<dbReference type="Proteomes" id="UP000197269">
    <property type="component" value="Unassembled WGS sequence"/>
</dbReference>
<comment type="caution">
    <text evidence="1">The sequence shown here is derived from an EMBL/GenBank/DDBJ whole genome shotgun (WGS) entry which is preliminary data.</text>
</comment>
<dbReference type="EMBL" id="MXPU01000001">
    <property type="protein sequence ID" value="OWO96773.1"/>
    <property type="molecule type" value="Genomic_DNA"/>
</dbReference>
<name>A0A246E179_9HYPH</name>
<dbReference type="InterPro" id="IPR021378">
    <property type="entry name" value="DUF3010"/>
</dbReference>
<evidence type="ECO:0000313" key="2">
    <source>
        <dbReference type="Proteomes" id="UP000197269"/>
    </source>
</evidence>
<proteinExistence type="predicted"/>
<organism evidence="1 2">
    <name type="scientific">Rhizobium esperanzae</name>
    <dbReference type="NCBI Taxonomy" id="1967781"/>
    <lineage>
        <taxon>Bacteria</taxon>
        <taxon>Pseudomonadati</taxon>
        <taxon>Pseudomonadota</taxon>
        <taxon>Alphaproteobacteria</taxon>
        <taxon>Hyphomicrobiales</taxon>
        <taxon>Rhizobiaceae</taxon>
        <taxon>Rhizobium/Agrobacterium group</taxon>
        <taxon>Rhizobium</taxon>
    </lineage>
</organism>